<protein>
    <recommendedName>
        <fullName evidence="3">DNA-directed RNA polymerases I, II, and III subunit RPABC3</fullName>
    </recommendedName>
</protein>
<reference evidence="2" key="1">
    <citation type="journal article" date="2019" name="Gigascience">
        <title>De novo genome assembly of the endangered Acer yangbiense, a plant species with extremely small populations endemic to Yunnan Province, China.</title>
        <authorList>
            <person name="Yang J."/>
            <person name="Wariss H.M."/>
            <person name="Tao L."/>
            <person name="Zhang R."/>
            <person name="Yun Q."/>
            <person name="Hollingsworth P."/>
            <person name="Dao Z."/>
            <person name="Luo G."/>
            <person name="Guo H."/>
            <person name="Ma Y."/>
            <person name="Sun W."/>
        </authorList>
    </citation>
    <scope>NUCLEOTIDE SEQUENCE [LARGE SCALE GENOMIC DNA]</scope>
    <source>
        <strain evidence="2">cv. br00</strain>
    </source>
</reference>
<dbReference type="Proteomes" id="UP000326939">
    <property type="component" value="Chromosome 13"/>
</dbReference>
<dbReference type="Gene3D" id="2.40.50.140">
    <property type="entry name" value="Nucleic acid-binding proteins"/>
    <property type="match status" value="2"/>
</dbReference>
<proteinExistence type="predicted"/>
<sequence length="273" mass="31230">MEDLLDFFVIEKLNPDGKKYDKVSRIVARSENKDLYMLLDVHTEIYPIEEKSRYLVLLTETLNADGTLVGPHNAQDKQPSKEDKFEYVTHGKLYKIDKEGSGADFKLEIYISFGGLQLLLRGDPKSLARENFTRRMEDIFIVGSVGKNFDKVSRIEARSERLELFMQLDVNTEVYPIKQEERYAVKLTTTLDPDGTPDTGYYNPIKPGSIADNFDYIMLGKLYKILDEGSGASRKVEMLISFGGLLMSLKGNPDCVTDFQLDQKYFICMRKLV</sequence>
<evidence type="ECO:0000313" key="2">
    <source>
        <dbReference type="Proteomes" id="UP000326939"/>
    </source>
</evidence>
<keyword evidence="2" id="KW-1185">Reference proteome</keyword>
<dbReference type="InterPro" id="IPR005570">
    <property type="entry name" value="RPABC3"/>
</dbReference>
<dbReference type="Pfam" id="PF03870">
    <property type="entry name" value="RNA_pol_Rpb8"/>
    <property type="match status" value="2"/>
</dbReference>
<accession>A0A5N5KI05</accession>
<comment type="caution">
    <text evidence="1">The sequence shown here is derived from an EMBL/GenBank/DDBJ whole genome shotgun (WGS) entry which is preliminary data.</text>
</comment>
<dbReference type="GO" id="GO:0003899">
    <property type="term" value="F:DNA-directed RNA polymerase activity"/>
    <property type="evidence" value="ECO:0007669"/>
    <property type="project" value="InterPro"/>
</dbReference>
<dbReference type="FunFam" id="2.40.50.140:FF:000436">
    <property type="entry name" value="DNA-directed RNA polymerases I, II, and III subunit RPABC3"/>
    <property type="match status" value="2"/>
</dbReference>
<organism evidence="1 2">
    <name type="scientific">Salix brachista</name>
    <dbReference type="NCBI Taxonomy" id="2182728"/>
    <lineage>
        <taxon>Eukaryota</taxon>
        <taxon>Viridiplantae</taxon>
        <taxon>Streptophyta</taxon>
        <taxon>Embryophyta</taxon>
        <taxon>Tracheophyta</taxon>
        <taxon>Spermatophyta</taxon>
        <taxon>Magnoliopsida</taxon>
        <taxon>eudicotyledons</taxon>
        <taxon>Gunneridae</taxon>
        <taxon>Pentapetalae</taxon>
        <taxon>rosids</taxon>
        <taxon>fabids</taxon>
        <taxon>Malpighiales</taxon>
        <taxon>Salicaceae</taxon>
        <taxon>Saliceae</taxon>
        <taxon>Salix</taxon>
    </lineage>
</organism>
<dbReference type="GO" id="GO:0006351">
    <property type="term" value="P:DNA-templated transcription"/>
    <property type="evidence" value="ECO:0007669"/>
    <property type="project" value="InterPro"/>
</dbReference>
<dbReference type="SMART" id="SM00658">
    <property type="entry name" value="RPOL8c"/>
    <property type="match status" value="2"/>
</dbReference>
<dbReference type="GO" id="GO:0005666">
    <property type="term" value="C:RNA polymerase III complex"/>
    <property type="evidence" value="ECO:0007669"/>
    <property type="project" value="TreeGrafter"/>
</dbReference>
<evidence type="ECO:0008006" key="3">
    <source>
        <dbReference type="Google" id="ProtNLM"/>
    </source>
</evidence>
<dbReference type="PANTHER" id="PTHR10917">
    <property type="entry name" value="DNA-DIRECTED RNA POLYMERASES I, II, AND III SUBUNIT RPABC3"/>
    <property type="match status" value="1"/>
</dbReference>
<dbReference type="PANTHER" id="PTHR10917:SF1">
    <property type="entry name" value="DNA-DIRECTED RNA POLYMERASE I, II"/>
    <property type="match status" value="1"/>
</dbReference>
<dbReference type="GO" id="GO:0005736">
    <property type="term" value="C:RNA polymerase I complex"/>
    <property type="evidence" value="ECO:0007669"/>
    <property type="project" value="TreeGrafter"/>
</dbReference>
<name>A0A5N5KI05_9ROSI</name>
<gene>
    <name evidence="1" type="ORF">DKX38_020084</name>
</gene>
<dbReference type="SUPFAM" id="SSF50249">
    <property type="entry name" value="Nucleic acid-binding proteins"/>
    <property type="match status" value="2"/>
</dbReference>
<dbReference type="AlphaFoldDB" id="A0A5N5KI05"/>
<dbReference type="InterPro" id="IPR012340">
    <property type="entry name" value="NA-bd_OB-fold"/>
</dbReference>
<evidence type="ECO:0000313" key="1">
    <source>
        <dbReference type="EMBL" id="KAB5530003.1"/>
    </source>
</evidence>
<dbReference type="GO" id="GO:0005665">
    <property type="term" value="C:RNA polymerase II, core complex"/>
    <property type="evidence" value="ECO:0007669"/>
    <property type="project" value="TreeGrafter"/>
</dbReference>
<dbReference type="EMBL" id="VDCV01000013">
    <property type="protein sequence ID" value="KAB5530003.1"/>
    <property type="molecule type" value="Genomic_DNA"/>
</dbReference>